<sequence length="101" mass="11184">MKCDCIKRIGNLMEERLSEGVPSDAEINRGFDTGWENTVFGLSDGKIHVMMKYKLAYRATKKNGEPAKNLTRLEASVKMSFCPFCGQSIDDSSSKDKGGNV</sequence>
<name>A0ABW8GAL8_9GAMM</name>
<protein>
    <submittedName>
        <fullName evidence="1">Uncharacterized protein</fullName>
    </submittedName>
</protein>
<accession>A0ABW8GAL8</accession>
<keyword evidence="2" id="KW-1185">Reference proteome</keyword>
<dbReference type="EMBL" id="JBIXLL010000002">
    <property type="protein sequence ID" value="MFJ5428553.1"/>
    <property type="molecule type" value="Genomic_DNA"/>
</dbReference>
<evidence type="ECO:0000313" key="1">
    <source>
        <dbReference type="EMBL" id="MFJ5428553.1"/>
    </source>
</evidence>
<reference evidence="1 2" key="1">
    <citation type="submission" date="2024-10" db="EMBL/GenBank/DDBJ databases">
        <authorList>
            <person name="Lu C.-H."/>
        </authorList>
    </citation>
    <scope>NUCLEOTIDE SEQUENCE [LARGE SCALE GENOMIC DNA]</scope>
    <source>
        <strain evidence="1 2">22ZTDG03-2</strain>
    </source>
</reference>
<organism evidence="1 2">
    <name type="scientific">Pectobacterium actinidiae</name>
    <dbReference type="NCBI Taxonomy" id="1507808"/>
    <lineage>
        <taxon>Bacteria</taxon>
        <taxon>Pseudomonadati</taxon>
        <taxon>Pseudomonadota</taxon>
        <taxon>Gammaproteobacteria</taxon>
        <taxon>Enterobacterales</taxon>
        <taxon>Pectobacteriaceae</taxon>
        <taxon>Pectobacterium</taxon>
    </lineage>
</organism>
<dbReference type="RefSeq" id="WP_400394644.1">
    <property type="nucleotide sequence ID" value="NZ_JBIXLL010000002.1"/>
</dbReference>
<gene>
    <name evidence="1" type="ORF">ACIPUP_05265</name>
</gene>
<comment type="caution">
    <text evidence="1">The sequence shown here is derived from an EMBL/GenBank/DDBJ whole genome shotgun (WGS) entry which is preliminary data.</text>
</comment>
<proteinExistence type="predicted"/>
<dbReference type="Proteomes" id="UP001617689">
    <property type="component" value="Unassembled WGS sequence"/>
</dbReference>
<evidence type="ECO:0000313" key="2">
    <source>
        <dbReference type="Proteomes" id="UP001617689"/>
    </source>
</evidence>